<evidence type="ECO:0000256" key="8">
    <source>
        <dbReference type="ARBA" id="ARBA00022824"/>
    </source>
</evidence>
<dbReference type="Proteomes" id="UP001311232">
    <property type="component" value="Unassembled WGS sequence"/>
</dbReference>
<proteinExistence type="inferred from homology"/>
<dbReference type="EC" id="2.5.1.87" evidence="5"/>
<evidence type="ECO:0000313" key="13">
    <source>
        <dbReference type="EMBL" id="KAK5613804.1"/>
    </source>
</evidence>
<comment type="subcellular location">
    <subcellularLocation>
        <location evidence="2">Endoplasmic reticulum membrane</location>
    </subcellularLocation>
</comment>
<keyword evidence="11" id="KW-0472">Membrane</keyword>
<evidence type="ECO:0000256" key="3">
    <source>
        <dbReference type="ARBA" id="ARBA00004922"/>
    </source>
</evidence>
<keyword evidence="14" id="KW-1185">Reference proteome</keyword>
<dbReference type="GO" id="GO:0045547">
    <property type="term" value="F:ditrans,polycis-polyprenyl diphosphate synthase [(2E,6E)-farnesyl diphosphate specific] activity"/>
    <property type="evidence" value="ECO:0007669"/>
    <property type="project" value="UniProtKB-EC"/>
</dbReference>
<evidence type="ECO:0000256" key="4">
    <source>
        <dbReference type="ARBA" id="ARBA00005432"/>
    </source>
</evidence>
<evidence type="ECO:0000256" key="6">
    <source>
        <dbReference type="ARBA" id="ARBA00022679"/>
    </source>
</evidence>
<accession>A0AAV9RXF7</accession>
<organism evidence="13 14">
    <name type="scientific">Crenichthys baileyi</name>
    <name type="common">White River springfish</name>
    <dbReference type="NCBI Taxonomy" id="28760"/>
    <lineage>
        <taxon>Eukaryota</taxon>
        <taxon>Metazoa</taxon>
        <taxon>Chordata</taxon>
        <taxon>Craniata</taxon>
        <taxon>Vertebrata</taxon>
        <taxon>Euteleostomi</taxon>
        <taxon>Actinopterygii</taxon>
        <taxon>Neopterygii</taxon>
        <taxon>Teleostei</taxon>
        <taxon>Neoteleostei</taxon>
        <taxon>Acanthomorphata</taxon>
        <taxon>Ovalentaria</taxon>
        <taxon>Atherinomorphae</taxon>
        <taxon>Cyprinodontiformes</taxon>
        <taxon>Goodeidae</taxon>
        <taxon>Crenichthys</taxon>
    </lineage>
</organism>
<comment type="similarity">
    <text evidence="4">Belongs to the UPP synthase family.</text>
</comment>
<dbReference type="SUPFAM" id="SSF64005">
    <property type="entry name" value="Undecaprenyl diphosphate synthase"/>
    <property type="match status" value="1"/>
</dbReference>
<dbReference type="InterPro" id="IPR038887">
    <property type="entry name" value="Nus1/NgBR"/>
</dbReference>
<comment type="pathway">
    <text evidence="3">Protein modification; protein glycosylation.</text>
</comment>
<evidence type="ECO:0000256" key="11">
    <source>
        <dbReference type="ARBA" id="ARBA00023136"/>
    </source>
</evidence>
<dbReference type="Gene3D" id="3.40.1180.10">
    <property type="entry name" value="Decaprenyl diphosphate synthase-like"/>
    <property type="match status" value="1"/>
</dbReference>
<dbReference type="PANTHER" id="PTHR21528:SF0">
    <property type="entry name" value="DEHYDRODOLICHYL DIPHOSPHATE SYNTHASE COMPLEX SUBUNIT NUS1"/>
    <property type="match status" value="1"/>
</dbReference>
<dbReference type="GO" id="GO:1904423">
    <property type="term" value="C:dehydrodolichyl diphosphate synthase complex"/>
    <property type="evidence" value="ECO:0007669"/>
    <property type="project" value="InterPro"/>
</dbReference>
<dbReference type="GO" id="GO:0005789">
    <property type="term" value="C:endoplasmic reticulum membrane"/>
    <property type="evidence" value="ECO:0007669"/>
    <property type="project" value="UniProtKB-SubCell"/>
</dbReference>
<evidence type="ECO:0000256" key="12">
    <source>
        <dbReference type="ARBA" id="ARBA00047353"/>
    </source>
</evidence>
<evidence type="ECO:0000256" key="5">
    <source>
        <dbReference type="ARBA" id="ARBA00012596"/>
    </source>
</evidence>
<keyword evidence="10" id="KW-1133">Transmembrane helix</keyword>
<protein>
    <recommendedName>
        <fullName evidence="5">ditrans,polycis-polyprenyl diphosphate synthase [(2E,6E)-farnesyldiphosphate specific]</fullName>
        <ecNumber evidence="5">2.5.1.87</ecNumber>
    </recommendedName>
</protein>
<comment type="caution">
    <text evidence="13">The sequence shown here is derived from an EMBL/GenBank/DDBJ whole genome shotgun (WGS) entry which is preliminary data.</text>
</comment>
<evidence type="ECO:0000256" key="1">
    <source>
        <dbReference type="ARBA" id="ARBA00001946"/>
    </source>
</evidence>
<reference evidence="13 14" key="1">
    <citation type="submission" date="2021-06" db="EMBL/GenBank/DDBJ databases">
        <authorList>
            <person name="Palmer J.M."/>
        </authorList>
    </citation>
    <scope>NUCLEOTIDE SEQUENCE [LARGE SCALE GENOMIC DNA]</scope>
    <source>
        <strain evidence="13 14">MEX-2019</strain>
        <tissue evidence="13">Muscle</tissue>
    </source>
</reference>
<evidence type="ECO:0000256" key="2">
    <source>
        <dbReference type="ARBA" id="ARBA00004586"/>
    </source>
</evidence>
<sequence length="264" mass="30209">MATVSWLRVRLQTWRGRFWQRTVAALLLPVPVTEFPDYLKKARDYDGKGAESRRSRWISDGNSLKKLPVHIGFVVAEEELSYTDIANLVVWCMAVGISHVSVYDHHGIFQKNHVCLQEEIVKQQQSLLGGDDSRYNMDLLKNNTDKPQHFVVSCRPIVKVLSPEDGKHSIVQAARKLCHSVEKKEWSAKDISVSMLDILLRESKNTPDPELVVKFGPVNSTLGFLPWHIRLTEFISLPSHKNVSYEDLFTVLQQYNACQQRLGQ</sequence>
<keyword evidence="6" id="KW-0808">Transferase</keyword>
<dbReference type="EMBL" id="JAHHUM010001188">
    <property type="protein sequence ID" value="KAK5613804.1"/>
    <property type="molecule type" value="Genomic_DNA"/>
</dbReference>
<name>A0AAV9RXF7_9TELE</name>
<keyword evidence="7" id="KW-0812">Transmembrane</keyword>
<gene>
    <name evidence="13" type="ORF">CRENBAI_015987</name>
</gene>
<dbReference type="InterPro" id="IPR036424">
    <property type="entry name" value="UPP_synth-like_sf"/>
</dbReference>
<comment type="catalytic activity">
    <reaction evidence="12">
        <text>n isopentenyl diphosphate + (2E,6E)-farnesyl diphosphate = a di-trans,poly-cis-polyprenyl diphosphate + n diphosphate</text>
        <dbReference type="Rhea" id="RHEA:53008"/>
        <dbReference type="Rhea" id="RHEA-COMP:19494"/>
        <dbReference type="ChEBI" id="CHEBI:33019"/>
        <dbReference type="ChEBI" id="CHEBI:128769"/>
        <dbReference type="ChEBI" id="CHEBI:136960"/>
        <dbReference type="ChEBI" id="CHEBI:175763"/>
        <dbReference type="EC" id="2.5.1.87"/>
    </reaction>
</comment>
<evidence type="ECO:0000256" key="10">
    <source>
        <dbReference type="ARBA" id="ARBA00022989"/>
    </source>
</evidence>
<dbReference type="PANTHER" id="PTHR21528">
    <property type="entry name" value="DEHYDRODOLICHYL DIPHOSPHATE SYNTHASE COMPLEX SUBUNIT NUS1"/>
    <property type="match status" value="1"/>
</dbReference>
<comment type="cofactor">
    <cofactor evidence="1">
        <name>Mg(2+)</name>
        <dbReference type="ChEBI" id="CHEBI:18420"/>
    </cofactor>
</comment>
<evidence type="ECO:0000313" key="14">
    <source>
        <dbReference type="Proteomes" id="UP001311232"/>
    </source>
</evidence>
<dbReference type="AlphaFoldDB" id="A0AAV9RXF7"/>
<keyword evidence="9" id="KW-0460">Magnesium</keyword>
<evidence type="ECO:0000256" key="9">
    <source>
        <dbReference type="ARBA" id="ARBA00022842"/>
    </source>
</evidence>
<evidence type="ECO:0000256" key="7">
    <source>
        <dbReference type="ARBA" id="ARBA00022692"/>
    </source>
</evidence>
<keyword evidence="8" id="KW-0256">Endoplasmic reticulum</keyword>